<feature type="non-terminal residue" evidence="1">
    <location>
        <position position="1"/>
    </location>
</feature>
<organism evidence="1 2">
    <name type="scientific">Paramuricea clavata</name>
    <name type="common">Red gorgonian</name>
    <name type="synonym">Violescent sea-whip</name>
    <dbReference type="NCBI Taxonomy" id="317549"/>
    <lineage>
        <taxon>Eukaryota</taxon>
        <taxon>Metazoa</taxon>
        <taxon>Cnidaria</taxon>
        <taxon>Anthozoa</taxon>
        <taxon>Octocorallia</taxon>
        <taxon>Malacalcyonacea</taxon>
        <taxon>Plexauridae</taxon>
        <taxon>Paramuricea</taxon>
    </lineage>
</organism>
<evidence type="ECO:0000313" key="2">
    <source>
        <dbReference type="Proteomes" id="UP001152795"/>
    </source>
</evidence>
<accession>A0A7D9KEI7</accession>
<dbReference type="EMBL" id="CACRXK020035044">
    <property type="protein sequence ID" value="CAB4044458.1"/>
    <property type="molecule type" value="Genomic_DNA"/>
</dbReference>
<protein>
    <submittedName>
        <fullName evidence="1">Uncharacterized protein</fullName>
    </submittedName>
</protein>
<evidence type="ECO:0000313" key="1">
    <source>
        <dbReference type="EMBL" id="CAB4044458.1"/>
    </source>
</evidence>
<name>A0A7D9KEI7_PARCT</name>
<reference evidence="1" key="1">
    <citation type="submission" date="2020-04" db="EMBL/GenBank/DDBJ databases">
        <authorList>
            <person name="Alioto T."/>
            <person name="Alioto T."/>
            <person name="Gomez Garrido J."/>
        </authorList>
    </citation>
    <scope>NUCLEOTIDE SEQUENCE</scope>
    <source>
        <strain evidence="1">A484AB</strain>
    </source>
</reference>
<proteinExistence type="predicted"/>
<dbReference type="AlphaFoldDB" id="A0A7D9KEI7"/>
<gene>
    <name evidence="1" type="ORF">PACLA_8A067710</name>
</gene>
<sequence>DGIGQTPLTLALHKSHNAAAHFLIEIGLVLQQEYFKNTVCPLDIVKTKDNITMTQHIERKLSEVEIIKKHVSSCFHRLVGDPNQTMEVDPIEQDNAFSQALNINVGDQKNTVTM</sequence>
<comment type="caution">
    <text evidence="1">The sequence shown here is derived from an EMBL/GenBank/DDBJ whole genome shotgun (WGS) entry which is preliminary data.</text>
</comment>
<keyword evidence="2" id="KW-1185">Reference proteome</keyword>
<dbReference type="Proteomes" id="UP001152795">
    <property type="component" value="Unassembled WGS sequence"/>
</dbReference>